<proteinExistence type="predicted"/>
<dbReference type="AlphaFoldDB" id="A0A9E7GA44"/>
<dbReference type="Proteomes" id="UP001055439">
    <property type="component" value="Chromosome 6"/>
</dbReference>
<dbReference type="OrthoDB" id="1813162at2759"/>
<sequence>MLFKPNDIPGHILLPAPKGKNSKLVPLKSTMEFLLSNLSGSNSVALSQCRGSLPKAQTFTNTRLLWYPVTKNLARLPALSGEQQRNRRVQPQSLLDDQSQVVHSVDVVLRHLSLSSDSLPHLLLQPPHHSWIPHQLRHGPLHYSCGGLAGPTEHILYVFVPKGNQKLDSRYCDRKKRLGFKKKSIPAS</sequence>
<gene>
    <name evidence="1" type="ORF">MUK42_35562</name>
</gene>
<organism evidence="1 2">
    <name type="scientific">Musa troglodytarum</name>
    <name type="common">fe'i banana</name>
    <dbReference type="NCBI Taxonomy" id="320322"/>
    <lineage>
        <taxon>Eukaryota</taxon>
        <taxon>Viridiplantae</taxon>
        <taxon>Streptophyta</taxon>
        <taxon>Embryophyta</taxon>
        <taxon>Tracheophyta</taxon>
        <taxon>Spermatophyta</taxon>
        <taxon>Magnoliopsida</taxon>
        <taxon>Liliopsida</taxon>
        <taxon>Zingiberales</taxon>
        <taxon>Musaceae</taxon>
        <taxon>Musa</taxon>
    </lineage>
</organism>
<protein>
    <submittedName>
        <fullName evidence="1">Uncharacterized protein</fullName>
    </submittedName>
</protein>
<accession>A0A9E7GA44</accession>
<evidence type="ECO:0000313" key="2">
    <source>
        <dbReference type="Proteomes" id="UP001055439"/>
    </source>
</evidence>
<reference evidence="1" key="1">
    <citation type="submission" date="2022-05" db="EMBL/GenBank/DDBJ databases">
        <title>The Musa troglodytarum L. genome provides insights into the mechanism of non-climacteric behaviour and enrichment of carotenoids.</title>
        <authorList>
            <person name="Wang J."/>
        </authorList>
    </citation>
    <scope>NUCLEOTIDE SEQUENCE</scope>
    <source>
        <tissue evidence="1">Leaf</tissue>
    </source>
</reference>
<dbReference type="EMBL" id="CP097508">
    <property type="protein sequence ID" value="URE08607.1"/>
    <property type="molecule type" value="Genomic_DNA"/>
</dbReference>
<name>A0A9E7GA44_9LILI</name>
<evidence type="ECO:0000313" key="1">
    <source>
        <dbReference type="EMBL" id="URE08607.1"/>
    </source>
</evidence>
<keyword evidence="2" id="KW-1185">Reference proteome</keyword>